<comment type="caution">
    <text evidence="1">The sequence shown here is derived from an EMBL/GenBank/DDBJ whole genome shotgun (WGS) entry which is preliminary data.</text>
</comment>
<reference evidence="1 2" key="1">
    <citation type="journal article" date="2018" name="J. Allergy Clin. Immunol.">
        <title>High-quality assembly of Dermatophagoides pteronyssinus genome and transcriptome reveals a wide range of novel allergens.</title>
        <authorList>
            <person name="Liu X.Y."/>
            <person name="Yang K.Y."/>
            <person name="Wang M.Q."/>
            <person name="Kwok J.S."/>
            <person name="Zeng X."/>
            <person name="Yang Z."/>
            <person name="Xiao X.J."/>
            <person name="Lau C.P."/>
            <person name="Li Y."/>
            <person name="Huang Z.M."/>
            <person name="Ba J.G."/>
            <person name="Yim A.K."/>
            <person name="Ouyang C.Y."/>
            <person name="Ngai S.M."/>
            <person name="Chan T.F."/>
            <person name="Leung E.L."/>
            <person name="Liu L."/>
            <person name="Liu Z.G."/>
            <person name="Tsui S.K."/>
        </authorList>
    </citation>
    <scope>NUCLEOTIDE SEQUENCE [LARGE SCALE GENOMIC DNA]</scope>
    <source>
        <strain evidence="1">Derp</strain>
    </source>
</reference>
<evidence type="ECO:0000313" key="2">
    <source>
        <dbReference type="Proteomes" id="UP000887458"/>
    </source>
</evidence>
<dbReference type="Proteomes" id="UP000887458">
    <property type="component" value="Unassembled WGS sequence"/>
</dbReference>
<reference evidence="1 2" key="2">
    <citation type="journal article" date="2022" name="Mol. Biol. Evol.">
        <title>Comparative Genomics Reveals Insights into the Divergent Evolution of Astigmatic Mites and Household Pest Adaptations.</title>
        <authorList>
            <person name="Xiong Q."/>
            <person name="Wan A.T."/>
            <person name="Liu X."/>
            <person name="Fung C.S."/>
            <person name="Xiao X."/>
            <person name="Malainual N."/>
            <person name="Hou J."/>
            <person name="Wang L."/>
            <person name="Wang M."/>
            <person name="Yang K.Y."/>
            <person name="Cui Y."/>
            <person name="Leung E.L."/>
            <person name="Nong W."/>
            <person name="Shin S.K."/>
            <person name="Au S.W."/>
            <person name="Jeong K.Y."/>
            <person name="Chew F.T."/>
            <person name="Hui J.H."/>
            <person name="Leung T.F."/>
            <person name="Tungtrongchitr A."/>
            <person name="Zhong N."/>
            <person name="Liu Z."/>
            <person name="Tsui S.K."/>
        </authorList>
    </citation>
    <scope>NUCLEOTIDE SEQUENCE [LARGE SCALE GENOMIC DNA]</scope>
    <source>
        <strain evidence="1">Derp</strain>
    </source>
</reference>
<name>A0ABQ8JWE6_DERPT</name>
<gene>
    <name evidence="1" type="ORF">DERP_002853</name>
</gene>
<evidence type="ECO:0000313" key="1">
    <source>
        <dbReference type="EMBL" id="KAH9426753.1"/>
    </source>
</evidence>
<organism evidence="1 2">
    <name type="scientific">Dermatophagoides pteronyssinus</name>
    <name type="common">European house dust mite</name>
    <dbReference type="NCBI Taxonomy" id="6956"/>
    <lineage>
        <taxon>Eukaryota</taxon>
        <taxon>Metazoa</taxon>
        <taxon>Ecdysozoa</taxon>
        <taxon>Arthropoda</taxon>
        <taxon>Chelicerata</taxon>
        <taxon>Arachnida</taxon>
        <taxon>Acari</taxon>
        <taxon>Acariformes</taxon>
        <taxon>Sarcoptiformes</taxon>
        <taxon>Astigmata</taxon>
        <taxon>Psoroptidia</taxon>
        <taxon>Analgoidea</taxon>
        <taxon>Pyroglyphidae</taxon>
        <taxon>Dermatophagoidinae</taxon>
        <taxon>Dermatophagoides</taxon>
    </lineage>
</organism>
<sequence>MSNIFILAFSGQRNDILNRKNDRKFNEIKNNNNHYRIDYYPNATTTKNINNEKNVASENAIKFINVKNFGVPLMTVTISSSSSSLKNQCYNDFDH</sequence>
<accession>A0ABQ8JWE6</accession>
<dbReference type="EMBL" id="NJHN03000008">
    <property type="protein sequence ID" value="KAH9426753.1"/>
    <property type="molecule type" value="Genomic_DNA"/>
</dbReference>
<protein>
    <submittedName>
        <fullName evidence="1">Uncharacterized protein</fullName>
    </submittedName>
</protein>
<keyword evidence="2" id="KW-1185">Reference proteome</keyword>
<proteinExistence type="predicted"/>